<dbReference type="SUPFAM" id="SSF89155">
    <property type="entry name" value="TorD-like"/>
    <property type="match status" value="1"/>
</dbReference>
<dbReference type="OrthoDB" id="9795302at2"/>
<protein>
    <recommendedName>
        <fullName evidence="4">Molecular chaperone TorD</fullName>
    </recommendedName>
</protein>
<keyword evidence="3" id="KW-1185">Reference proteome</keyword>
<dbReference type="Gene3D" id="1.10.3480.10">
    <property type="entry name" value="TorD-like"/>
    <property type="match status" value="1"/>
</dbReference>
<reference evidence="2" key="1">
    <citation type="journal article" date="2016" name="Genome Announc.">
        <title>Draft genomes of two strains of Paenibacillus glucanolyticus with capability to degrade lignocellulose.</title>
        <authorList>
            <person name="Mathews S.L."/>
            <person name="Pawlak J."/>
            <person name="Grunden A.M."/>
        </authorList>
    </citation>
    <scope>NUCLEOTIDE SEQUENCE [LARGE SCALE GENOMIC DNA]</scope>
    <source>
        <strain evidence="2">SLM1</strain>
    </source>
</reference>
<dbReference type="EMBL" id="LWMH01000001">
    <property type="protein sequence ID" value="KZS45869.1"/>
    <property type="molecule type" value="Genomic_DNA"/>
</dbReference>
<gene>
    <name evidence="2" type="ORF">AWU65_08055</name>
</gene>
<dbReference type="InterPro" id="IPR036411">
    <property type="entry name" value="TorD-like_sf"/>
</dbReference>
<accession>A0A163IAK9</accession>
<evidence type="ECO:0000256" key="1">
    <source>
        <dbReference type="ARBA" id="ARBA00023186"/>
    </source>
</evidence>
<sequence>MGISPVQTLEVPDVCHRWLENRGTVYELLIDFLGNWPSLSMIAEWSRGSGISKAAECSKAGSDLMKYLCGRSPEELVRICEYEGAEYRRLLEQTKQRQAAESHYTQDGCAQDLAECYASAGVAFNKLHGEADDHIALELEFMTLLHDRMLNNTYCEHSMLQLMQVQEKFLEEHLLSWVPSLCKDLKGSTESPLYQALFSLLEEFLAQDLNMLKTWKQSREAVLVH</sequence>
<dbReference type="Pfam" id="PF02613">
    <property type="entry name" value="Nitrate_red_del"/>
    <property type="match status" value="1"/>
</dbReference>
<proteinExistence type="predicted"/>
<dbReference type="RefSeq" id="WP_006213123.1">
    <property type="nucleotide sequence ID" value="NZ_CP147845.1"/>
</dbReference>
<comment type="caution">
    <text evidence="2">The sequence shown here is derived from an EMBL/GenBank/DDBJ whole genome shotgun (WGS) entry which is preliminary data.</text>
</comment>
<evidence type="ECO:0000313" key="3">
    <source>
        <dbReference type="Proteomes" id="UP000076796"/>
    </source>
</evidence>
<dbReference type="InterPro" id="IPR020945">
    <property type="entry name" value="DMSO/NO3_reduct_chaperone"/>
</dbReference>
<dbReference type="STRING" id="59843.A3958_07605"/>
<evidence type="ECO:0000313" key="2">
    <source>
        <dbReference type="EMBL" id="KZS45869.1"/>
    </source>
</evidence>
<dbReference type="Proteomes" id="UP000076796">
    <property type="component" value="Unassembled WGS sequence"/>
</dbReference>
<name>A0A163IAK9_9BACL</name>
<dbReference type="GeneID" id="97552739"/>
<organism evidence="2 3">
    <name type="scientific">Paenibacillus glucanolyticus</name>
    <dbReference type="NCBI Taxonomy" id="59843"/>
    <lineage>
        <taxon>Bacteria</taxon>
        <taxon>Bacillati</taxon>
        <taxon>Bacillota</taxon>
        <taxon>Bacilli</taxon>
        <taxon>Bacillales</taxon>
        <taxon>Paenibacillaceae</taxon>
        <taxon>Paenibacillus</taxon>
    </lineage>
</organism>
<dbReference type="InterPro" id="IPR050289">
    <property type="entry name" value="TorD/DmsD_chaperones"/>
</dbReference>
<evidence type="ECO:0008006" key="4">
    <source>
        <dbReference type="Google" id="ProtNLM"/>
    </source>
</evidence>
<keyword evidence="1" id="KW-0143">Chaperone</keyword>
<dbReference type="PANTHER" id="PTHR34227:SF1">
    <property type="entry name" value="DIMETHYL SULFOXIDE REDUCTASE CHAPERONE-RELATED"/>
    <property type="match status" value="1"/>
</dbReference>
<dbReference type="AlphaFoldDB" id="A0A163IAK9"/>
<dbReference type="PANTHER" id="PTHR34227">
    <property type="entry name" value="CHAPERONE PROTEIN YCDY"/>
    <property type="match status" value="1"/>
</dbReference>